<gene>
    <name evidence="1" type="ORF">FTUN_3227</name>
</gene>
<reference evidence="2" key="1">
    <citation type="submission" date="2020-05" db="EMBL/GenBank/DDBJ databases">
        <title>Frigoriglobus tundricola gen. nov., sp. nov., a psychrotolerant cellulolytic planctomycete of the family Gemmataceae with two divergent copies of 16S rRNA gene.</title>
        <authorList>
            <person name="Kulichevskaya I.S."/>
            <person name="Ivanova A.A."/>
            <person name="Naumoff D.G."/>
            <person name="Beletsky A.V."/>
            <person name="Rijpstra W.I.C."/>
            <person name="Sinninghe Damste J.S."/>
            <person name="Mardanov A.V."/>
            <person name="Ravin N.V."/>
            <person name="Dedysh S.N."/>
        </authorList>
    </citation>
    <scope>NUCLEOTIDE SEQUENCE [LARGE SCALE GENOMIC DNA]</scope>
    <source>
        <strain evidence="2">PL17</strain>
    </source>
</reference>
<dbReference type="KEGG" id="ftj:FTUN_3227"/>
<dbReference type="EMBL" id="CP053452">
    <property type="protein sequence ID" value="QJW95673.1"/>
    <property type="molecule type" value="Genomic_DNA"/>
</dbReference>
<name>A0A6M5YQV2_9BACT</name>
<proteinExistence type="predicted"/>
<accession>A0A6M5YQV2</accession>
<dbReference type="AlphaFoldDB" id="A0A6M5YQV2"/>
<protein>
    <submittedName>
        <fullName evidence="1">Uncharacterized protein</fullName>
    </submittedName>
</protein>
<evidence type="ECO:0000313" key="2">
    <source>
        <dbReference type="Proteomes" id="UP000503447"/>
    </source>
</evidence>
<evidence type="ECO:0000313" key="1">
    <source>
        <dbReference type="EMBL" id="QJW95673.1"/>
    </source>
</evidence>
<keyword evidence="2" id="KW-1185">Reference proteome</keyword>
<sequence length="61" mass="6716">MDTVGFTEPRTAGLLQTVKPTVSTGRVAVLEQPTPRGVCWQKLGRRNIVLSQSDELNDPHN</sequence>
<organism evidence="1 2">
    <name type="scientific">Frigoriglobus tundricola</name>
    <dbReference type="NCBI Taxonomy" id="2774151"/>
    <lineage>
        <taxon>Bacteria</taxon>
        <taxon>Pseudomonadati</taxon>
        <taxon>Planctomycetota</taxon>
        <taxon>Planctomycetia</taxon>
        <taxon>Gemmatales</taxon>
        <taxon>Gemmataceae</taxon>
        <taxon>Frigoriglobus</taxon>
    </lineage>
</organism>
<dbReference type="Proteomes" id="UP000503447">
    <property type="component" value="Chromosome"/>
</dbReference>